<sequence length="263" mass="30861">MIEVIEQILTQYSYVEHLVDLPSGLKFFKHNNISIASYFIITVIDCRSFEEDEDEMKIALEKLEQEYIGVANQDYSIKSRIQSSFNNNREASQIDKNTSAIYLLLMQDTRKIDQFRNLVFSIEESPNYFKRYVLPYTIEQQDNLKSNLSEFSGREINDVLSNLVNNETEYYKLLEGRNFGSEYELIIKLFSKLPFLQYEFKPESAPISLDEDISRKIEVDLEKYHELISDKSFKIEDIYSVEDNEIDKNIIEDELGKLLGGNQ</sequence>
<evidence type="ECO:0000313" key="1">
    <source>
        <dbReference type="EMBL" id="SHJ81845.1"/>
    </source>
</evidence>
<protein>
    <submittedName>
        <fullName evidence="1">Uncharacterized protein</fullName>
    </submittedName>
</protein>
<dbReference type="OrthoDB" id="2221833at2"/>
<dbReference type="InterPro" id="IPR046905">
    <property type="entry name" value="ABC-3C_MC1"/>
</dbReference>
<dbReference type="EMBL" id="FQZL01000041">
    <property type="protein sequence ID" value="SHJ81845.1"/>
    <property type="molecule type" value="Genomic_DNA"/>
</dbReference>
<organism evidence="1 2">
    <name type="scientific">Dethiosulfatibacter aminovorans DSM 17477</name>
    <dbReference type="NCBI Taxonomy" id="1121476"/>
    <lineage>
        <taxon>Bacteria</taxon>
        <taxon>Bacillati</taxon>
        <taxon>Bacillota</taxon>
        <taxon>Tissierellia</taxon>
        <taxon>Dethiosulfatibacter</taxon>
    </lineage>
</organism>
<keyword evidence="2" id="KW-1185">Reference proteome</keyword>
<dbReference type="AlphaFoldDB" id="A0A1M6MEF3"/>
<gene>
    <name evidence="1" type="ORF">SAMN02745751_03450</name>
</gene>
<proteinExistence type="predicted"/>
<accession>A0A1M6MEF3</accession>
<evidence type="ECO:0000313" key="2">
    <source>
        <dbReference type="Proteomes" id="UP000184052"/>
    </source>
</evidence>
<reference evidence="1 2" key="1">
    <citation type="submission" date="2016-11" db="EMBL/GenBank/DDBJ databases">
        <authorList>
            <person name="Jaros S."/>
            <person name="Januszkiewicz K."/>
            <person name="Wedrychowicz H."/>
        </authorList>
    </citation>
    <scope>NUCLEOTIDE SEQUENCE [LARGE SCALE GENOMIC DNA]</scope>
    <source>
        <strain evidence="1 2">DSM 17477</strain>
    </source>
</reference>
<dbReference type="STRING" id="1121476.SAMN02745751_03450"/>
<dbReference type="Pfam" id="PF20289">
    <property type="entry name" value="MComp1"/>
    <property type="match status" value="1"/>
</dbReference>
<name>A0A1M6MEF3_9FIRM</name>
<dbReference type="Proteomes" id="UP000184052">
    <property type="component" value="Unassembled WGS sequence"/>
</dbReference>
<dbReference type="RefSeq" id="WP_073050801.1">
    <property type="nucleotide sequence ID" value="NZ_FQZL01000041.1"/>
</dbReference>